<dbReference type="GO" id="GO:0035925">
    <property type="term" value="F:mRNA 3'-UTR AU-rich region binding"/>
    <property type="evidence" value="ECO:0007669"/>
    <property type="project" value="TreeGrafter"/>
</dbReference>
<dbReference type="InterPro" id="IPR013154">
    <property type="entry name" value="ADH-like_N"/>
</dbReference>
<dbReference type="Gene3D" id="3.40.50.720">
    <property type="entry name" value="NAD(P)-binding Rossmann-like Domain"/>
    <property type="match status" value="1"/>
</dbReference>
<dbReference type="OrthoDB" id="9805883at2"/>
<dbReference type="FunFam" id="3.40.50.720:FF:000053">
    <property type="entry name" value="Quinone oxidoreductase 1"/>
    <property type="match status" value="1"/>
</dbReference>
<evidence type="ECO:0000313" key="4">
    <source>
        <dbReference type="EMBL" id="ARU06569.1"/>
    </source>
</evidence>
<reference evidence="4 5" key="1">
    <citation type="submission" date="2017-05" db="EMBL/GenBank/DDBJ databases">
        <authorList>
            <person name="Song R."/>
            <person name="Chenine A.L."/>
            <person name="Ruprecht R.M."/>
        </authorList>
    </citation>
    <scope>NUCLEOTIDE SEQUENCE [LARGE SCALE GENOMIC DNA]</scope>
    <source>
        <strain evidence="4 5">DSM 26136</strain>
    </source>
</reference>
<dbReference type="PANTHER" id="PTHR48106:SF13">
    <property type="entry name" value="QUINONE OXIDOREDUCTASE-RELATED"/>
    <property type="match status" value="1"/>
</dbReference>
<accession>A0A1Y0ETD9</accession>
<dbReference type="CDD" id="cd05286">
    <property type="entry name" value="QOR2"/>
    <property type="match status" value="1"/>
</dbReference>
<dbReference type="InterPro" id="IPR013149">
    <property type="entry name" value="ADH-like_C"/>
</dbReference>
<dbReference type="InterPro" id="IPR011032">
    <property type="entry name" value="GroES-like_sf"/>
</dbReference>
<dbReference type="InterPro" id="IPR020843">
    <property type="entry name" value="ER"/>
</dbReference>
<dbReference type="SMART" id="SM00829">
    <property type="entry name" value="PKS_ER"/>
    <property type="match status" value="1"/>
</dbReference>
<dbReference type="PANTHER" id="PTHR48106">
    <property type="entry name" value="QUINONE OXIDOREDUCTASE PIG3-RELATED"/>
    <property type="match status" value="1"/>
</dbReference>
<protein>
    <submittedName>
        <fullName evidence="4">Quinone oxidoreductase</fullName>
    </submittedName>
</protein>
<organism evidence="4 5">
    <name type="scientific">Comamonas serinivorans</name>
    <dbReference type="NCBI Taxonomy" id="1082851"/>
    <lineage>
        <taxon>Bacteria</taxon>
        <taxon>Pseudomonadati</taxon>
        <taxon>Pseudomonadota</taxon>
        <taxon>Betaproteobacteria</taxon>
        <taxon>Burkholderiales</taxon>
        <taxon>Comamonadaceae</taxon>
        <taxon>Comamonas</taxon>
    </lineage>
</organism>
<dbReference type="GO" id="GO:0003960">
    <property type="term" value="F:quinone reductase (NADPH) activity"/>
    <property type="evidence" value="ECO:0007669"/>
    <property type="project" value="InterPro"/>
</dbReference>
<dbReference type="Proteomes" id="UP000196138">
    <property type="component" value="Chromosome"/>
</dbReference>
<dbReference type="Pfam" id="PF00107">
    <property type="entry name" value="ADH_zinc_N"/>
    <property type="match status" value="1"/>
</dbReference>
<feature type="domain" description="Enoyl reductase (ER)" evidence="3">
    <location>
        <begin position="15"/>
        <end position="326"/>
    </location>
</feature>
<gene>
    <name evidence="4" type="ORF">CCO03_01455</name>
</gene>
<dbReference type="Pfam" id="PF08240">
    <property type="entry name" value="ADH_N"/>
    <property type="match status" value="1"/>
</dbReference>
<dbReference type="PROSITE" id="PS01162">
    <property type="entry name" value="QOR_ZETA_CRYSTAL"/>
    <property type="match status" value="1"/>
</dbReference>
<dbReference type="InterPro" id="IPR047618">
    <property type="entry name" value="QOR-like"/>
</dbReference>
<dbReference type="GO" id="GO:0005829">
    <property type="term" value="C:cytosol"/>
    <property type="evidence" value="ECO:0007669"/>
    <property type="project" value="TreeGrafter"/>
</dbReference>
<keyword evidence="1" id="KW-0521">NADP</keyword>
<evidence type="ECO:0000259" key="3">
    <source>
        <dbReference type="SMART" id="SM00829"/>
    </source>
</evidence>
<dbReference type="GO" id="GO:0070402">
    <property type="term" value="F:NADPH binding"/>
    <property type="evidence" value="ECO:0007669"/>
    <property type="project" value="TreeGrafter"/>
</dbReference>
<keyword evidence="5" id="KW-1185">Reference proteome</keyword>
<proteinExistence type="predicted"/>
<keyword evidence="2" id="KW-0560">Oxidoreductase</keyword>
<evidence type="ECO:0000256" key="2">
    <source>
        <dbReference type="ARBA" id="ARBA00023002"/>
    </source>
</evidence>
<dbReference type="EMBL" id="CP021455">
    <property type="protein sequence ID" value="ARU06569.1"/>
    <property type="molecule type" value="Genomic_DNA"/>
</dbReference>
<dbReference type="RefSeq" id="WP_087283937.1">
    <property type="nucleotide sequence ID" value="NZ_CP021455.1"/>
</dbReference>
<dbReference type="SUPFAM" id="SSF51735">
    <property type="entry name" value="NAD(P)-binding Rossmann-fold domains"/>
    <property type="match status" value="1"/>
</dbReference>
<dbReference type="Gene3D" id="3.90.180.10">
    <property type="entry name" value="Medium-chain alcohol dehydrogenases, catalytic domain"/>
    <property type="match status" value="1"/>
</dbReference>
<dbReference type="SUPFAM" id="SSF50129">
    <property type="entry name" value="GroES-like"/>
    <property type="match status" value="1"/>
</dbReference>
<dbReference type="InterPro" id="IPR036291">
    <property type="entry name" value="NAD(P)-bd_dom_sf"/>
</dbReference>
<evidence type="ECO:0000313" key="5">
    <source>
        <dbReference type="Proteomes" id="UP000196138"/>
    </source>
</evidence>
<dbReference type="KEGG" id="cser:CCO03_01455"/>
<name>A0A1Y0ETD9_9BURK</name>
<dbReference type="InterPro" id="IPR002364">
    <property type="entry name" value="Quin_OxRdtase/zeta-crystal_CS"/>
</dbReference>
<evidence type="ECO:0000256" key="1">
    <source>
        <dbReference type="ARBA" id="ARBA00022857"/>
    </source>
</evidence>
<dbReference type="AlphaFoldDB" id="A0A1Y0ETD9"/>
<sequence length="329" mass="34488">MPASTPHAIVLREFGDPAVLRAEPIALAPPGPGEVRVRHTAIGVNFHDVYVRSGLYKTLALPGIPGLEAAGVIEALGEGVTDLQVGQRVAWLTRAYGGYASHRNLPAELALPLPDGVSERTAASSLLKALTAYDLTHQVHALRAGDWVLNHASAGGVGQLVAQYGRHLGATVIGTVGSAAKAEIARACGCDHVILYRDEDFVARVQALTAGRGVDVAYDAVGQTTFMGSLASLAQRGHLVNYGQSSGPVPPFEVSALMPKSVSLTRPSVFSAYRNPAELRTLATRVFADFAAGVLRADAPQTFALAEAGRAHEALASRDRTQALVLIPD</sequence>
<dbReference type="GO" id="GO:0008270">
    <property type="term" value="F:zinc ion binding"/>
    <property type="evidence" value="ECO:0007669"/>
    <property type="project" value="InterPro"/>
</dbReference>